<dbReference type="Gene3D" id="3.10.50.40">
    <property type="match status" value="1"/>
</dbReference>
<sequence length="327" mass="36433">MPSHPKLYAPAALFALLLLLHGFFPATAALAQSDSAAPLAKVNEAVVTEQMLTQELHLLQLEMAQRQASLGTGALRELRRTVLQDLIDRELLRQEAQARNIVVRQQWVQDALMELQQRMGGQQSFASALAAADITRRQMTERLQQAVAVRLLLQQEPLKGVRVSETEIRAYYDDHQERFGGADTYRLRHLMVALSGTADDARDAAALQHIEQLAARIDSGTPLAVLALDHSDCPSRGRGGDLGYLTADQMPTAFARAIADLPPGQISAPLRTDEGYHLIELIDRRVARPIPYHQVRAKIERTLRIKKEHDAVQAYLTRIKQQAEVLQ</sequence>
<dbReference type="PROSITE" id="PS50198">
    <property type="entry name" value="PPIC_PPIASE_2"/>
    <property type="match status" value="1"/>
</dbReference>
<evidence type="ECO:0000256" key="2">
    <source>
        <dbReference type="SAM" id="SignalP"/>
    </source>
</evidence>
<dbReference type="Pfam" id="PF13624">
    <property type="entry name" value="SurA_N_3"/>
    <property type="match status" value="1"/>
</dbReference>
<protein>
    <submittedName>
        <fullName evidence="4">Peptidylprolyl isomerase</fullName>
        <ecNumber evidence="4">5.2.1.8</ecNumber>
    </submittedName>
</protein>
<gene>
    <name evidence="4" type="ORF">MRX98_04965</name>
</gene>
<dbReference type="PANTHER" id="PTHR47245">
    <property type="entry name" value="PEPTIDYLPROLYL ISOMERASE"/>
    <property type="match status" value="1"/>
</dbReference>
<feature type="domain" description="PpiC" evidence="3">
    <location>
        <begin position="182"/>
        <end position="283"/>
    </location>
</feature>
<dbReference type="InterPro" id="IPR000297">
    <property type="entry name" value="PPIase_PpiC"/>
</dbReference>
<name>A0AA41R263_9BACT</name>
<evidence type="ECO:0000313" key="4">
    <source>
        <dbReference type="EMBL" id="MCJ8499915.1"/>
    </source>
</evidence>
<evidence type="ECO:0000313" key="5">
    <source>
        <dbReference type="Proteomes" id="UP001165427"/>
    </source>
</evidence>
<dbReference type="AlphaFoldDB" id="A0AA41R263"/>
<dbReference type="PANTHER" id="PTHR47245:SF2">
    <property type="entry name" value="PEPTIDYL-PROLYL CIS-TRANS ISOMERASE HP_0175-RELATED"/>
    <property type="match status" value="1"/>
</dbReference>
<dbReference type="InterPro" id="IPR027304">
    <property type="entry name" value="Trigger_fact/SurA_dom_sf"/>
</dbReference>
<keyword evidence="5" id="KW-1185">Reference proteome</keyword>
<keyword evidence="2" id="KW-0732">Signal</keyword>
<comment type="caution">
    <text evidence="4">The sequence shown here is derived from an EMBL/GenBank/DDBJ whole genome shotgun (WGS) entry which is preliminary data.</text>
</comment>
<dbReference type="RefSeq" id="WP_246903556.1">
    <property type="nucleotide sequence ID" value="NZ_JALJRB010000003.1"/>
</dbReference>
<dbReference type="Proteomes" id="UP001165427">
    <property type="component" value="Unassembled WGS sequence"/>
</dbReference>
<dbReference type="EC" id="5.2.1.8" evidence="4"/>
<dbReference type="SUPFAM" id="SSF109998">
    <property type="entry name" value="Triger factor/SurA peptide-binding domain-like"/>
    <property type="match status" value="1"/>
</dbReference>
<feature type="chain" id="PRO_5041392836" evidence="2">
    <location>
        <begin position="29"/>
        <end position="327"/>
    </location>
</feature>
<dbReference type="InterPro" id="IPR046357">
    <property type="entry name" value="PPIase_dom_sf"/>
</dbReference>
<dbReference type="EMBL" id="JALJRB010000003">
    <property type="protein sequence ID" value="MCJ8499915.1"/>
    <property type="molecule type" value="Genomic_DNA"/>
</dbReference>
<organism evidence="4 5">
    <name type="scientific">Desulfatitalea alkaliphila</name>
    <dbReference type="NCBI Taxonomy" id="2929485"/>
    <lineage>
        <taxon>Bacteria</taxon>
        <taxon>Pseudomonadati</taxon>
        <taxon>Thermodesulfobacteriota</taxon>
        <taxon>Desulfobacteria</taxon>
        <taxon>Desulfobacterales</taxon>
        <taxon>Desulfosarcinaceae</taxon>
        <taxon>Desulfatitalea</taxon>
    </lineage>
</organism>
<accession>A0AA41R263</accession>
<keyword evidence="1" id="KW-0697">Rotamase</keyword>
<dbReference type="SUPFAM" id="SSF54534">
    <property type="entry name" value="FKBP-like"/>
    <property type="match status" value="1"/>
</dbReference>
<dbReference type="Gene3D" id="1.10.4030.10">
    <property type="entry name" value="Porin chaperone SurA, peptide-binding domain"/>
    <property type="match status" value="1"/>
</dbReference>
<evidence type="ECO:0000256" key="1">
    <source>
        <dbReference type="PROSITE-ProRule" id="PRU00278"/>
    </source>
</evidence>
<dbReference type="InterPro" id="IPR050245">
    <property type="entry name" value="PrsA_foldase"/>
</dbReference>
<feature type="signal peptide" evidence="2">
    <location>
        <begin position="1"/>
        <end position="28"/>
    </location>
</feature>
<reference evidence="4" key="1">
    <citation type="submission" date="2022-04" db="EMBL/GenBank/DDBJ databases">
        <title>Desulfatitalea alkaliphila sp. nov., a novel anaerobic sulfate-reducing bacterium isolated from terrestrial mud volcano, Taman Peninsula, Russia.</title>
        <authorList>
            <person name="Khomyakova M.A."/>
            <person name="Merkel A.Y."/>
            <person name="Slobodkin A.I."/>
        </authorList>
    </citation>
    <scope>NUCLEOTIDE SEQUENCE</scope>
    <source>
        <strain evidence="4">M08but</strain>
    </source>
</reference>
<proteinExistence type="predicted"/>
<keyword evidence="1 4" id="KW-0413">Isomerase</keyword>
<dbReference type="Pfam" id="PF00639">
    <property type="entry name" value="Rotamase"/>
    <property type="match status" value="1"/>
</dbReference>
<evidence type="ECO:0000259" key="3">
    <source>
        <dbReference type="PROSITE" id="PS50198"/>
    </source>
</evidence>
<dbReference type="GO" id="GO:0003755">
    <property type="term" value="F:peptidyl-prolyl cis-trans isomerase activity"/>
    <property type="evidence" value="ECO:0007669"/>
    <property type="project" value="UniProtKB-KW"/>
</dbReference>